<dbReference type="InterPro" id="IPR050739">
    <property type="entry name" value="MFP"/>
</dbReference>
<organism evidence="9 10">
    <name type="scientific">Opacimonas viscosa</name>
    <dbReference type="NCBI Taxonomy" id="2961944"/>
    <lineage>
        <taxon>Bacteria</taxon>
        <taxon>Pseudomonadati</taxon>
        <taxon>Pseudomonadota</taxon>
        <taxon>Gammaproteobacteria</taxon>
        <taxon>Alteromonadales</taxon>
        <taxon>Alteromonadaceae</taxon>
        <taxon>Opacimonas</taxon>
    </lineage>
</organism>
<dbReference type="Pfam" id="PF26002">
    <property type="entry name" value="Beta-barrel_AprE"/>
    <property type="match status" value="1"/>
</dbReference>
<evidence type="ECO:0000256" key="3">
    <source>
        <dbReference type="ARBA" id="ARBA00022448"/>
    </source>
</evidence>
<feature type="domain" description="AprE-like beta-barrel" evidence="8">
    <location>
        <begin position="267"/>
        <end position="360"/>
    </location>
</feature>
<dbReference type="Gene3D" id="2.40.30.170">
    <property type="match status" value="1"/>
</dbReference>
<keyword evidence="5 7" id="KW-1133">Transmembrane helix</keyword>
<dbReference type="PANTHER" id="PTHR30386">
    <property type="entry name" value="MEMBRANE FUSION SUBUNIT OF EMRAB-TOLC MULTIDRUG EFFLUX PUMP"/>
    <property type="match status" value="1"/>
</dbReference>
<evidence type="ECO:0000256" key="6">
    <source>
        <dbReference type="ARBA" id="ARBA00023136"/>
    </source>
</evidence>
<dbReference type="PRINTS" id="PR01490">
    <property type="entry name" value="RTXTOXIND"/>
</dbReference>
<evidence type="ECO:0000256" key="1">
    <source>
        <dbReference type="ARBA" id="ARBA00004167"/>
    </source>
</evidence>
<evidence type="ECO:0000256" key="2">
    <source>
        <dbReference type="ARBA" id="ARBA00009477"/>
    </source>
</evidence>
<proteinExistence type="inferred from homology"/>
<dbReference type="GO" id="GO:0009306">
    <property type="term" value="P:protein secretion"/>
    <property type="evidence" value="ECO:0007669"/>
    <property type="project" value="InterPro"/>
</dbReference>
<dbReference type="InterPro" id="IPR058982">
    <property type="entry name" value="Beta-barrel_AprE"/>
</dbReference>
<dbReference type="GO" id="GO:0016020">
    <property type="term" value="C:membrane"/>
    <property type="evidence" value="ECO:0007669"/>
    <property type="project" value="UniProtKB-SubCell"/>
</dbReference>
<sequence length="383" mass="41968">MIYTQTKERRGMIYMLLLGLIAFGVWATWFELDQTVRAPGQLVTETRTQIVQAADGGVIKKIYVAEGDPVRQGDVIATLEDERAKAGVEEGRAKVAALSAALTRARAQAQDTPLSFTPDELVYPHIVKEQQALFKQAALGLEAELTTGKTALGIAQEELSINESLFATGDASRLDVMRSRRQVVELEGKLTTINNEFKQRAREEVTQLQQQFISEQYQLLERESILKHTELKAPLDGVIKSLRIDTIGGVLRAGDELLQISPADTELFVEVKINPADIGSLEIGMPASVKIDAFDYTIYGGLNGELTYLSSDTLSQEAADGQNSVFYKALVKIDKQSSNPKLLLSDLKAGMTAGVDIQTGSRTVLEYIMKPVTRAFQGAGSER</sequence>
<reference evidence="9" key="1">
    <citation type="submission" date="2022-07" db="EMBL/GenBank/DDBJ databases">
        <title>Characterization of the Novel Bacterium Alteromonas immobilis LMIT006 and Alteromonas gregis LMIT007.</title>
        <authorList>
            <person name="Lin X."/>
        </authorList>
    </citation>
    <scope>NUCLEOTIDE SEQUENCE</scope>
    <source>
        <strain evidence="9">LMIT007</strain>
    </source>
</reference>
<evidence type="ECO:0000313" key="9">
    <source>
        <dbReference type="EMBL" id="MCP3429749.1"/>
    </source>
</evidence>
<dbReference type="AlphaFoldDB" id="A0AA41X710"/>
<name>A0AA41X710_9ALTE</name>
<dbReference type="InterPro" id="IPR006144">
    <property type="entry name" value="Secretion_HlyD_CS"/>
</dbReference>
<evidence type="ECO:0000259" key="8">
    <source>
        <dbReference type="Pfam" id="PF26002"/>
    </source>
</evidence>
<dbReference type="RefSeq" id="WP_254102467.1">
    <property type="nucleotide sequence ID" value="NZ_JANATA010000035.1"/>
</dbReference>
<gene>
    <name evidence="9" type="ORF">NLF92_12455</name>
</gene>
<comment type="caution">
    <text evidence="9">The sequence shown here is derived from an EMBL/GenBank/DDBJ whole genome shotgun (WGS) entry which is preliminary data.</text>
</comment>
<evidence type="ECO:0000256" key="4">
    <source>
        <dbReference type="ARBA" id="ARBA00022692"/>
    </source>
</evidence>
<comment type="similarity">
    <text evidence="2">Belongs to the membrane fusion protein (MFP) (TC 8.A.1) family.</text>
</comment>
<evidence type="ECO:0000256" key="5">
    <source>
        <dbReference type="ARBA" id="ARBA00022989"/>
    </source>
</evidence>
<dbReference type="PROSITE" id="PS00543">
    <property type="entry name" value="HLYD_FAMILY"/>
    <property type="match status" value="1"/>
</dbReference>
<keyword evidence="3" id="KW-0813">Transport</keyword>
<evidence type="ECO:0000256" key="7">
    <source>
        <dbReference type="SAM" id="Phobius"/>
    </source>
</evidence>
<dbReference type="Proteomes" id="UP001165413">
    <property type="component" value="Unassembled WGS sequence"/>
</dbReference>
<keyword evidence="10" id="KW-1185">Reference proteome</keyword>
<evidence type="ECO:0000313" key="10">
    <source>
        <dbReference type="Proteomes" id="UP001165413"/>
    </source>
</evidence>
<dbReference type="Gene3D" id="2.40.50.100">
    <property type="match status" value="1"/>
</dbReference>
<feature type="transmembrane region" description="Helical" evidence="7">
    <location>
        <begin position="12"/>
        <end position="30"/>
    </location>
</feature>
<accession>A0AA41X710</accession>
<keyword evidence="6 7" id="KW-0472">Membrane</keyword>
<protein>
    <submittedName>
        <fullName evidence="9">HlyD family efflux transporter periplasmic adaptor subunit</fullName>
    </submittedName>
</protein>
<keyword evidence="4 7" id="KW-0812">Transmembrane</keyword>
<dbReference type="EMBL" id="JANATA010000035">
    <property type="protein sequence ID" value="MCP3429749.1"/>
    <property type="molecule type" value="Genomic_DNA"/>
</dbReference>
<comment type="subcellular location">
    <subcellularLocation>
        <location evidence="1">Membrane</location>
        <topology evidence="1">Single-pass membrane protein</topology>
    </subcellularLocation>
</comment>
<dbReference type="PANTHER" id="PTHR30386:SF26">
    <property type="entry name" value="TRANSPORT PROTEIN COMB"/>
    <property type="match status" value="1"/>
</dbReference>